<sequence>TESSPVSSSFPVLIVGPTSGIIFIILLLLWRHRQSKDLCCIRLFQSESSSQSSTTNHGVNQAESHVYSSLLHGNSCLYETIQTHGATGNERSHHPEEDSDYVNMKPGRWSPASTDAAIYSTIRNISG</sequence>
<evidence type="ECO:0000313" key="4">
    <source>
        <dbReference type="Proteomes" id="UP001345963"/>
    </source>
</evidence>
<protein>
    <submittedName>
        <fullName evidence="3">Uncharacterized protein</fullName>
    </submittedName>
</protein>
<keyword evidence="2" id="KW-0812">Transmembrane</keyword>
<keyword evidence="2" id="KW-0472">Membrane</keyword>
<name>A0ABU7A970_9TELE</name>
<feature type="transmembrane region" description="Helical" evidence="2">
    <location>
        <begin position="12"/>
        <end position="30"/>
    </location>
</feature>
<dbReference type="EMBL" id="JAHUTI010006511">
    <property type="protein sequence ID" value="MED6234329.1"/>
    <property type="molecule type" value="Genomic_DNA"/>
</dbReference>
<organism evidence="3 4">
    <name type="scientific">Ataeniobius toweri</name>
    <dbReference type="NCBI Taxonomy" id="208326"/>
    <lineage>
        <taxon>Eukaryota</taxon>
        <taxon>Metazoa</taxon>
        <taxon>Chordata</taxon>
        <taxon>Craniata</taxon>
        <taxon>Vertebrata</taxon>
        <taxon>Euteleostomi</taxon>
        <taxon>Actinopterygii</taxon>
        <taxon>Neopterygii</taxon>
        <taxon>Teleostei</taxon>
        <taxon>Neoteleostei</taxon>
        <taxon>Acanthomorphata</taxon>
        <taxon>Ovalentaria</taxon>
        <taxon>Atherinomorphae</taxon>
        <taxon>Cyprinodontiformes</taxon>
        <taxon>Goodeidae</taxon>
        <taxon>Ataeniobius</taxon>
    </lineage>
</organism>
<keyword evidence="2" id="KW-1133">Transmembrane helix</keyword>
<evidence type="ECO:0000256" key="2">
    <source>
        <dbReference type="SAM" id="Phobius"/>
    </source>
</evidence>
<proteinExistence type="predicted"/>
<dbReference type="Proteomes" id="UP001345963">
    <property type="component" value="Unassembled WGS sequence"/>
</dbReference>
<evidence type="ECO:0000313" key="3">
    <source>
        <dbReference type="EMBL" id="MED6234329.1"/>
    </source>
</evidence>
<keyword evidence="4" id="KW-1185">Reference proteome</keyword>
<reference evidence="3 4" key="1">
    <citation type="submission" date="2021-07" db="EMBL/GenBank/DDBJ databases">
        <authorList>
            <person name="Palmer J.M."/>
        </authorList>
    </citation>
    <scope>NUCLEOTIDE SEQUENCE [LARGE SCALE GENOMIC DNA]</scope>
    <source>
        <strain evidence="3 4">AT_MEX2019</strain>
        <tissue evidence="3">Muscle</tissue>
    </source>
</reference>
<comment type="caution">
    <text evidence="3">The sequence shown here is derived from an EMBL/GenBank/DDBJ whole genome shotgun (WGS) entry which is preliminary data.</text>
</comment>
<evidence type="ECO:0000256" key="1">
    <source>
        <dbReference type="SAM" id="MobiDB-lite"/>
    </source>
</evidence>
<feature type="region of interest" description="Disordered" evidence="1">
    <location>
        <begin position="82"/>
        <end position="104"/>
    </location>
</feature>
<feature type="non-terminal residue" evidence="3">
    <location>
        <position position="1"/>
    </location>
</feature>
<gene>
    <name evidence="3" type="ORF">ATANTOWER_027027</name>
</gene>
<accession>A0ABU7A970</accession>